<evidence type="ECO:0000256" key="6">
    <source>
        <dbReference type="ARBA" id="ARBA00023242"/>
    </source>
</evidence>
<dbReference type="GO" id="GO:0000978">
    <property type="term" value="F:RNA polymerase II cis-regulatory region sequence-specific DNA binding"/>
    <property type="evidence" value="ECO:0007669"/>
    <property type="project" value="TreeGrafter"/>
</dbReference>
<dbReference type="Gene3D" id="3.30.160.60">
    <property type="entry name" value="Classic Zinc Finger"/>
    <property type="match status" value="3"/>
</dbReference>
<dbReference type="FunFam" id="3.30.160.60:FF:000018">
    <property type="entry name" value="Krueppel-like factor 15"/>
    <property type="match status" value="1"/>
</dbReference>
<organism evidence="9 10">
    <name type="scientific">Hemibagrus wyckioides</name>
    <dbReference type="NCBI Taxonomy" id="337641"/>
    <lineage>
        <taxon>Eukaryota</taxon>
        <taxon>Metazoa</taxon>
        <taxon>Chordata</taxon>
        <taxon>Craniata</taxon>
        <taxon>Vertebrata</taxon>
        <taxon>Euteleostomi</taxon>
        <taxon>Actinopterygii</taxon>
        <taxon>Neopterygii</taxon>
        <taxon>Teleostei</taxon>
        <taxon>Ostariophysi</taxon>
        <taxon>Siluriformes</taxon>
        <taxon>Bagridae</taxon>
        <taxon>Hemibagrus</taxon>
    </lineage>
</organism>
<comment type="caution">
    <text evidence="9">The sequence shown here is derived from an EMBL/GenBank/DDBJ whole genome shotgun (WGS) entry which is preliminary data.</text>
</comment>
<feature type="domain" description="C2H2-type" evidence="8">
    <location>
        <begin position="214"/>
        <end position="243"/>
    </location>
</feature>
<dbReference type="EMBL" id="JAHKSW010000023">
    <property type="protein sequence ID" value="KAG7317913.1"/>
    <property type="molecule type" value="Genomic_DNA"/>
</dbReference>
<name>A0A9D3SFN4_9TELE</name>
<feature type="domain" description="C2H2-type" evidence="8">
    <location>
        <begin position="184"/>
        <end position="213"/>
    </location>
</feature>
<reference evidence="9 10" key="1">
    <citation type="submission" date="2021-06" db="EMBL/GenBank/DDBJ databases">
        <title>Chromosome-level genome assembly of the red-tail catfish (Hemibagrus wyckioides).</title>
        <authorList>
            <person name="Shao F."/>
        </authorList>
    </citation>
    <scope>NUCLEOTIDE SEQUENCE [LARGE SCALE GENOMIC DNA]</scope>
    <source>
        <strain evidence="9">EC202008001</strain>
        <tissue evidence="9">Blood</tissue>
    </source>
</reference>
<dbReference type="OrthoDB" id="4748970at2759"/>
<keyword evidence="6" id="KW-0539">Nucleus</keyword>
<evidence type="ECO:0000256" key="7">
    <source>
        <dbReference type="PROSITE-ProRule" id="PRU00042"/>
    </source>
</evidence>
<keyword evidence="2" id="KW-0479">Metal-binding</keyword>
<comment type="subcellular location">
    <subcellularLocation>
        <location evidence="1">Nucleus</location>
    </subcellularLocation>
</comment>
<evidence type="ECO:0000259" key="8">
    <source>
        <dbReference type="PROSITE" id="PS50157"/>
    </source>
</evidence>
<dbReference type="PROSITE" id="PS00028">
    <property type="entry name" value="ZINC_FINGER_C2H2_1"/>
    <property type="match status" value="3"/>
</dbReference>
<dbReference type="FunFam" id="3.30.160.60:FF:000100">
    <property type="entry name" value="Zinc finger 45-like"/>
    <property type="match status" value="1"/>
</dbReference>
<dbReference type="SMART" id="SM00355">
    <property type="entry name" value="ZnF_C2H2"/>
    <property type="match status" value="3"/>
</dbReference>
<dbReference type="GO" id="GO:0000981">
    <property type="term" value="F:DNA-binding transcription factor activity, RNA polymerase II-specific"/>
    <property type="evidence" value="ECO:0007669"/>
    <property type="project" value="TreeGrafter"/>
</dbReference>
<gene>
    <name evidence="9" type="ORF">KOW79_018948</name>
</gene>
<proteinExistence type="predicted"/>
<keyword evidence="10" id="KW-1185">Reference proteome</keyword>
<feature type="domain" description="C2H2-type" evidence="8">
    <location>
        <begin position="244"/>
        <end position="271"/>
    </location>
</feature>
<dbReference type="GO" id="GO:0005634">
    <property type="term" value="C:nucleus"/>
    <property type="evidence" value="ECO:0007669"/>
    <property type="project" value="UniProtKB-SubCell"/>
</dbReference>
<evidence type="ECO:0000256" key="4">
    <source>
        <dbReference type="ARBA" id="ARBA00022771"/>
    </source>
</evidence>
<dbReference type="PROSITE" id="PS50157">
    <property type="entry name" value="ZINC_FINGER_C2H2_2"/>
    <property type="match status" value="3"/>
</dbReference>
<dbReference type="InterPro" id="IPR036236">
    <property type="entry name" value="Znf_C2H2_sf"/>
</dbReference>
<dbReference type="Proteomes" id="UP000824219">
    <property type="component" value="Linkage Group LG23"/>
</dbReference>
<dbReference type="PANTHER" id="PTHR23235:SF64">
    <property type="entry name" value="KRUEPPEL-LIKE FACTOR 10"/>
    <property type="match status" value="1"/>
</dbReference>
<evidence type="ECO:0000313" key="10">
    <source>
        <dbReference type="Proteomes" id="UP000824219"/>
    </source>
</evidence>
<evidence type="ECO:0000256" key="1">
    <source>
        <dbReference type="ARBA" id="ARBA00004123"/>
    </source>
</evidence>
<dbReference type="GO" id="GO:0008270">
    <property type="term" value="F:zinc ion binding"/>
    <property type="evidence" value="ECO:0007669"/>
    <property type="project" value="UniProtKB-KW"/>
</dbReference>
<evidence type="ECO:0000256" key="5">
    <source>
        <dbReference type="ARBA" id="ARBA00022833"/>
    </source>
</evidence>
<dbReference type="Pfam" id="PF00096">
    <property type="entry name" value="zf-C2H2"/>
    <property type="match status" value="2"/>
</dbReference>
<accession>A0A9D3SFN4</accession>
<keyword evidence="3" id="KW-0677">Repeat</keyword>
<sequence length="301" mass="33160">MSEPPRVPSLLNYCKMETHSASSADPSLSESPRFQAISVIRHTSDPLPHPSPETFSPKPCTISTIQSLCNGPSDSHSEVNLLSKHLNSNYFTSASTTPPGVIRMLSACPTTASSVALFQMLPYTVIGTPAPSTVNPPALVASHVPTMVLVLPKSHTQPLVITSKGSKVTAISPIVKNSPQDRCHICPHADCGKTYLKSSHLKAHLRTHTGEKPFRCLWEGCEWRFSRSDELSRHRRTHTGEKRFTCSTCHLRFTRSDHLAKHKRRHYVAKRAPAWQTQISRLGGFNAGARALLPITIKPQV</sequence>
<dbReference type="InterPro" id="IPR013087">
    <property type="entry name" value="Znf_C2H2_type"/>
</dbReference>
<dbReference type="AlphaFoldDB" id="A0A9D3SFN4"/>
<keyword evidence="5" id="KW-0862">Zinc</keyword>
<evidence type="ECO:0000256" key="3">
    <source>
        <dbReference type="ARBA" id="ARBA00022737"/>
    </source>
</evidence>
<evidence type="ECO:0000256" key="2">
    <source>
        <dbReference type="ARBA" id="ARBA00022723"/>
    </source>
</evidence>
<dbReference type="FunFam" id="3.30.160.60:FF:000072">
    <property type="entry name" value="zinc finger protein 143 isoform X1"/>
    <property type="match status" value="1"/>
</dbReference>
<dbReference type="SUPFAM" id="SSF57667">
    <property type="entry name" value="beta-beta-alpha zinc fingers"/>
    <property type="match status" value="2"/>
</dbReference>
<evidence type="ECO:0000313" key="9">
    <source>
        <dbReference type="EMBL" id="KAG7317913.1"/>
    </source>
</evidence>
<keyword evidence="4 7" id="KW-0863">Zinc-finger</keyword>
<dbReference type="PANTHER" id="PTHR23235">
    <property type="entry name" value="KRUEPPEL-LIKE TRANSCRIPTION FACTOR"/>
    <property type="match status" value="1"/>
</dbReference>
<protein>
    <recommendedName>
        <fullName evidence="8">C2H2-type domain-containing protein</fullName>
    </recommendedName>
</protein>